<evidence type="ECO:0000313" key="3">
    <source>
        <dbReference type="Proteomes" id="UP001066276"/>
    </source>
</evidence>
<organism evidence="2 3">
    <name type="scientific">Pleurodeles waltl</name>
    <name type="common">Iberian ribbed newt</name>
    <dbReference type="NCBI Taxonomy" id="8319"/>
    <lineage>
        <taxon>Eukaryota</taxon>
        <taxon>Metazoa</taxon>
        <taxon>Chordata</taxon>
        <taxon>Craniata</taxon>
        <taxon>Vertebrata</taxon>
        <taxon>Euteleostomi</taxon>
        <taxon>Amphibia</taxon>
        <taxon>Batrachia</taxon>
        <taxon>Caudata</taxon>
        <taxon>Salamandroidea</taxon>
        <taxon>Salamandridae</taxon>
        <taxon>Pleurodelinae</taxon>
        <taxon>Pleurodeles</taxon>
    </lineage>
</organism>
<protein>
    <submittedName>
        <fullName evidence="2">Uncharacterized protein</fullName>
    </submittedName>
</protein>
<gene>
    <name evidence="2" type="ORF">NDU88_002703</name>
</gene>
<comment type="caution">
    <text evidence="2">The sequence shown here is derived from an EMBL/GenBank/DDBJ whole genome shotgun (WGS) entry which is preliminary data.</text>
</comment>
<evidence type="ECO:0000313" key="2">
    <source>
        <dbReference type="EMBL" id="KAJ1207312.1"/>
    </source>
</evidence>
<dbReference type="AlphaFoldDB" id="A0AAV7W354"/>
<feature type="region of interest" description="Disordered" evidence="1">
    <location>
        <begin position="64"/>
        <end position="136"/>
    </location>
</feature>
<reference evidence="2" key="1">
    <citation type="journal article" date="2022" name="bioRxiv">
        <title>Sequencing and chromosome-scale assembly of the giantPleurodeles waltlgenome.</title>
        <authorList>
            <person name="Brown T."/>
            <person name="Elewa A."/>
            <person name="Iarovenko S."/>
            <person name="Subramanian E."/>
            <person name="Araus A.J."/>
            <person name="Petzold A."/>
            <person name="Susuki M."/>
            <person name="Suzuki K.-i.T."/>
            <person name="Hayashi T."/>
            <person name="Toyoda A."/>
            <person name="Oliveira C."/>
            <person name="Osipova E."/>
            <person name="Leigh N.D."/>
            <person name="Simon A."/>
            <person name="Yun M.H."/>
        </authorList>
    </citation>
    <scope>NUCLEOTIDE SEQUENCE</scope>
    <source>
        <strain evidence="2">20211129_DDA</strain>
        <tissue evidence="2">Liver</tissue>
    </source>
</reference>
<feature type="region of interest" description="Disordered" evidence="1">
    <location>
        <begin position="16"/>
        <end position="46"/>
    </location>
</feature>
<name>A0AAV7W354_PLEWA</name>
<dbReference type="EMBL" id="JANPWB010000002">
    <property type="protein sequence ID" value="KAJ1207312.1"/>
    <property type="molecule type" value="Genomic_DNA"/>
</dbReference>
<evidence type="ECO:0000256" key="1">
    <source>
        <dbReference type="SAM" id="MobiDB-lite"/>
    </source>
</evidence>
<feature type="compositionally biased region" description="Basic and acidic residues" evidence="1">
    <location>
        <begin position="78"/>
        <end position="104"/>
    </location>
</feature>
<accession>A0AAV7W354</accession>
<feature type="compositionally biased region" description="Basic and acidic residues" evidence="1">
    <location>
        <begin position="127"/>
        <end position="136"/>
    </location>
</feature>
<proteinExistence type="predicted"/>
<dbReference type="Proteomes" id="UP001066276">
    <property type="component" value="Chromosome 1_2"/>
</dbReference>
<keyword evidence="3" id="KW-1185">Reference proteome</keyword>
<sequence length="136" mass="14937">MSRGLGQIEAIAVQRICMPADPSGREQTDSTSPDPEEHEASTNPVDLLGVEGQEQAAHAFCRHKKEDPGMDCGDGEESWNKEPRRVTGGDQDVLKTDEQQKELRGAGGALRKFRPRLKESVASTVPRGERGKTKRE</sequence>